<dbReference type="AlphaFoldDB" id="A0AA86SNL1"/>
<keyword evidence="2" id="KW-1185">Reference proteome</keyword>
<gene>
    <name evidence="1" type="ORF">AYBTSS11_LOCUS21449</name>
</gene>
<organism evidence="1 2">
    <name type="scientific">Sphenostylis stenocarpa</name>
    <dbReference type="NCBI Taxonomy" id="92480"/>
    <lineage>
        <taxon>Eukaryota</taxon>
        <taxon>Viridiplantae</taxon>
        <taxon>Streptophyta</taxon>
        <taxon>Embryophyta</taxon>
        <taxon>Tracheophyta</taxon>
        <taxon>Spermatophyta</taxon>
        <taxon>Magnoliopsida</taxon>
        <taxon>eudicotyledons</taxon>
        <taxon>Gunneridae</taxon>
        <taxon>Pentapetalae</taxon>
        <taxon>rosids</taxon>
        <taxon>fabids</taxon>
        <taxon>Fabales</taxon>
        <taxon>Fabaceae</taxon>
        <taxon>Papilionoideae</taxon>
        <taxon>50 kb inversion clade</taxon>
        <taxon>NPAAA clade</taxon>
        <taxon>indigoferoid/millettioid clade</taxon>
        <taxon>Phaseoleae</taxon>
        <taxon>Sphenostylis</taxon>
    </lineage>
</organism>
<dbReference type="EMBL" id="OY731404">
    <property type="protein sequence ID" value="CAJ1967941.1"/>
    <property type="molecule type" value="Genomic_DNA"/>
</dbReference>
<protein>
    <submittedName>
        <fullName evidence="1">Uncharacterized protein</fullName>
    </submittedName>
</protein>
<dbReference type="Proteomes" id="UP001189624">
    <property type="component" value="Chromosome 7"/>
</dbReference>
<proteinExistence type="predicted"/>
<accession>A0AA86SNL1</accession>
<dbReference type="Gramene" id="rna-AYBTSS11_LOCUS21449">
    <property type="protein sequence ID" value="CAJ1967941.1"/>
    <property type="gene ID" value="gene-AYBTSS11_LOCUS21449"/>
</dbReference>
<sequence length="67" mass="7830">MELCHHHTHLVSLLHGKRVVPKGVGKSEGFDSVSHTPNFDLFQRTLIRNKERKNRANEQRDVAWIEE</sequence>
<evidence type="ECO:0000313" key="1">
    <source>
        <dbReference type="EMBL" id="CAJ1967941.1"/>
    </source>
</evidence>
<reference evidence="1" key="1">
    <citation type="submission" date="2023-10" db="EMBL/GenBank/DDBJ databases">
        <authorList>
            <person name="Domelevo Entfellner J.-B."/>
        </authorList>
    </citation>
    <scope>NUCLEOTIDE SEQUENCE</scope>
</reference>
<evidence type="ECO:0000313" key="2">
    <source>
        <dbReference type="Proteomes" id="UP001189624"/>
    </source>
</evidence>
<name>A0AA86SNL1_9FABA</name>